<gene>
    <name evidence="1" type="ORF">SDC9_199900</name>
</gene>
<reference evidence="1" key="1">
    <citation type="submission" date="2019-08" db="EMBL/GenBank/DDBJ databases">
        <authorList>
            <person name="Kucharzyk K."/>
            <person name="Murdoch R.W."/>
            <person name="Higgins S."/>
            <person name="Loffler F."/>
        </authorList>
    </citation>
    <scope>NUCLEOTIDE SEQUENCE</scope>
</reference>
<protein>
    <submittedName>
        <fullName evidence="1">Uncharacterized protein</fullName>
    </submittedName>
</protein>
<accession>A0A645IV20</accession>
<comment type="caution">
    <text evidence="1">The sequence shown here is derived from an EMBL/GenBank/DDBJ whole genome shotgun (WGS) entry which is preliminary data.</text>
</comment>
<sequence>MQGAHIMYKTLGFKWLYESFCPTLAFATADSDEARNPQRFIHVTVGGHCKKRHPFTKTKYII</sequence>
<name>A0A645IV20_9ZZZZ</name>
<evidence type="ECO:0000313" key="1">
    <source>
        <dbReference type="EMBL" id="MPN52244.1"/>
    </source>
</evidence>
<dbReference type="EMBL" id="VSSQ01118152">
    <property type="protein sequence ID" value="MPN52244.1"/>
    <property type="molecule type" value="Genomic_DNA"/>
</dbReference>
<proteinExistence type="predicted"/>
<organism evidence="1">
    <name type="scientific">bioreactor metagenome</name>
    <dbReference type="NCBI Taxonomy" id="1076179"/>
    <lineage>
        <taxon>unclassified sequences</taxon>
        <taxon>metagenomes</taxon>
        <taxon>ecological metagenomes</taxon>
    </lineage>
</organism>
<dbReference type="AlphaFoldDB" id="A0A645IV20"/>